<name>A0A4Z0V2F9_9BACT</name>
<dbReference type="SUPFAM" id="SSF48208">
    <property type="entry name" value="Six-hairpin glycosidases"/>
    <property type="match status" value="1"/>
</dbReference>
<comment type="caution">
    <text evidence="1">The sequence shown here is derived from an EMBL/GenBank/DDBJ whole genome shotgun (WGS) entry which is preliminary data.</text>
</comment>
<dbReference type="RefSeq" id="WP_135469791.1">
    <property type="nucleotide sequence ID" value="NZ_CASJDB010000067.1"/>
</dbReference>
<dbReference type="Pfam" id="PF14614">
    <property type="entry name" value="DUF4450"/>
    <property type="match status" value="1"/>
</dbReference>
<dbReference type="Proteomes" id="UP000297635">
    <property type="component" value="Unassembled WGS sequence"/>
</dbReference>
<dbReference type="InterPro" id="IPR012341">
    <property type="entry name" value="6hp_glycosidase-like_sf"/>
</dbReference>
<reference evidence="1 2" key="1">
    <citation type="submission" date="2019-02" db="EMBL/GenBank/DDBJ databases">
        <title>Isolation and identification of novel species under the genus Muribaculum.</title>
        <authorList>
            <person name="Miyake S."/>
            <person name="Ding Y."/>
            <person name="Low A."/>
            <person name="Soh M."/>
            <person name="Seedorf H."/>
        </authorList>
    </citation>
    <scope>NUCLEOTIDE SEQUENCE [LARGE SCALE GENOMIC DNA]</scope>
    <source>
        <strain evidence="1 2">TLL-A3</strain>
    </source>
</reference>
<protein>
    <submittedName>
        <fullName evidence="1">DUF4450 domain-containing protein</fullName>
    </submittedName>
</protein>
<proteinExistence type="predicted"/>
<keyword evidence="2" id="KW-1185">Reference proteome</keyword>
<dbReference type="GeneID" id="82148316"/>
<evidence type="ECO:0000313" key="1">
    <source>
        <dbReference type="EMBL" id="TGG39326.1"/>
    </source>
</evidence>
<dbReference type="InterPro" id="IPR008928">
    <property type="entry name" value="6-hairpin_glycosidase_sf"/>
</dbReference>
<dbReference type="GO" id="GO:0005975">
    <property type="term" value="P:carbohydrate metabolic process"/>
    <property type="evidence" value="ECO:0007669"/>
    <property type="project" value="InterPro"/>
</dbReference>
<dbReference type="AlphaFoldDB" id="A0A4Z0V2F9"/>
<sequence>MNRIVQLRWSVLSVFLSMTIFPVLAYKGMHYRPDGISAVCVDCKHMYNRALYGAHSGFRIECSDIPVFGVYLPGMGGNMSFILPEGKCVAHYTPGRMDYEKGGVTIEVQVMRSFDCALWRLTNNNSNEVSVPVFFGGVSGKKFSRNGDLGVDPADCFSLKPEYCKGNKYSFSGDSVTVWYGVKERKEICLIIPAYKRSVTHDNIYEGAVKLNPGESKIIAYFPDGDIPLSSLESLMVQAEDERSTLASAMEISTPDEWLNPVGAALAVAADGIWGGRAWLHGAIGWRTPHLGWRGAYCGDALGWHDRALKHFETYAANQITDIPPVYSHPRQDHKQNMARAEKKWGTPMYSNGYICRRPGKKTEMSHYDMNLVYIDAMLRHFMHTGDTAAMRRLFPVLKRHLEWERLNFDPDGDYLYDAYCCIWASDALYYSGGAVTHSSAYNYFANKLAVEVARAIGENSWQFIWDAIGINNAIDSKLWMPDRGCWAEFRETDGRLHPFPALWTIYHAIDSRVGNEFKWYTATRYIDREIPHIPLNCDTSLYTLSTTNWKPYSWSINNVAIAEVMHTALAYWQADRPDDAYAIMKGVIMDNMYSGASPLNFGQISQYDAARGECYRDFADPIGVWSRALTEGLYGIRPCLIGDNKRVVIRPGFPEGWDCASVSMQDITYSFKREGQVDTYIIEGRYPSGTSLELCVSALGLREVRVDGGSSDWSAVDMAISRPLINVKLCSGKKNVVEIIRDASREYVPTGAVRTVGPVLFTQMESGMLKWWQPSDAGVEEQDTNISKAAITSRFADIKPSKCVPVDIAAFYNDSVSNIFRNRYESPRPDVTTLQIPVQGIGEWCHPQLTADIDDTGLRRLSADGNGTVHLLNIPFQIPSNGRNIVYTSRWDNYPAHVSIPLKGKATSIYILMAGSTNHMQWGMENARVTVRYSDGDTTSFPLINPVNWAPVEQDFYTDEHAFSQPLGTEPPMRVHLLSGEVSRSLGASLGLEGPADRYIPSGAGVLLNIPLDMSRGLESLHLETVSKDVVAGIMGITIQRP</sequence>
<evidence type="ECO:0000313" key="2">
    <source>
        <dbReference type="Proteomes" id="UP000297635"/>
    </source>
</evidence>
<accession>A0A4Z0V2F9</accession>
<dbReference type="Gene3D" id="1.50.10.10">
    <property type="match status" value="1"/>
</dbReference>
<gene>
    <name evidence="1" type="ORF">EZ315_00840</name>
</gene>
<dbReference type="EMBL" id="SJSA01000001">
    <property type="protein sequence ID" value="TGG39326.1"/>
    <property type="molecule type" value="Genomic_DNA"/>
</dbReference>
<dbReference type="InterPro" id="IPR028028">
    <property type="entry name" value="DUF4450"/>
</dbReference>
<organism evidence="1 2">
    <name type="scientific">Duncaniella freteri</name>
    <dbReference type="NCBI Taxonomy" id="2530391"/>
    <lineage>
        <taxon>Bacteria</taxon>
        <taxon>Pseudomonadati</taxon>
        <taxon>Bacteroidota</taxon>
        <taxon>Bacteroidia</taxon>
        <taxon>Bacteroidales</taxon>
        <taxon>Muribaculaceae</taxon>
        <taxon>Duncaniella</taxon>
    </lineage>
</organism>